<dbReference type="Proteomes" id="UP000051589">
    <property type="component" value="Unassembled WGS sequence"/>
</dbReference>
<dbReference type="GO" id="GO:0016020">
    <property type="term" value="C:membrane"/>
    <property type="evidence" value="ECO:0007669"/>
    <property type="project" value="InterPro"/>
</dbReference>
<accession>A0A0R2DJC3</accession>
<feature type="compositionally biased region" description="Low complexity" evidence="1">
    <location>
        <begin position="93"/>
        <end position="104"/>
    </location>
</feature>
<evidence type="ECO:0000256" key="1">
    <source>
        <dbReference type="SAM" id="MobiDB-lite"/>
    </source>
</evidence>
<name>A0A0R2DJC3_9LACO</name>
<dbReference type="Pfam" id="PF05656">
    <property type="entry name" value="DUF805"/>
    <property type="match status" value="1"/>
</dbReference>
<dbReference type="STRING" id="1423803.FD13_GL000610"/>
<reference evidence="3 4" key="1">
    <citation type="journal article" date="2015" name="Genome Announc.">
        <title>Expanding the biotechnology potential of lactobacilli through comparative genomics of 213 strains and associated genera.</title>
        <authorList>
            <person name="Sun Z."/>
            <person name="Harris H.M."/>
            <person name="McCann A."/>
            <person name="Guo C."/>
            <person name="Argimon S."/>
            <person name="Zhang W."/>
            <person name="Yang X."/>
            <person name="Jeffery I.B."/>
            <person name="Cooney J.C."/>
            <person name="Kagawa T.F."/>
            <person name="Liu W."/>
            <person name="Song Y."/>
            <person name="Salvetti E."/>
            <person name="Wrobel A."/>
            <person name="Rasinkangas P."/>
            <person name="Parkhill J."/>
            <person name="Rea M.C."/>
            <person name="O'Sullivan O."/>
            <person name="Ritari J."/>
            <person name="Douillard F.P."/>
            <person name="Paul Ross R."/>
            <person name="Yang R."/>
            <person name="Briner A.E."/>
            <person name="Felis G.E."/>
            <person name="de Vos W.M."/>
            <person name="Barrangou R."/>
            <person name="Klaenhammer T.R."/>
            <person name="Caufield P.W."/>
            <person name="Cui Y."/>
            <person name="Zhang H."/>
            <person name="O'Toole P.W."/>
        </authorList>
    </citation>
    <scope>NUCLEOTIDE SEQUENCE [LARGE SCALE GENOMIC DNA]</scope>
    <source>
        <strain evidence="3 4">DSM 21775</strain>
    </source>
</reference>
<dbReference type="EMBL" id="AYZH01000015">
    <property type="protein sequence ID" value="KRN01781.1"/>
    <property type="molecule type" value="Genomic_DNA"/>
</dbReference>
<comment type="caution">
    <text evidence="3">The sequence shown here is derived from an EMBL/GenBank/DDBJ whole genome shotgun (WGS) entry which is preliminary data.</text>
</comment>
<feature type="region of interest" description="Disordered" evidence="1">
    <location>
        <begin position="93"/>
        <end position="124"/>
    </location>
</feature>
<keyword evidence="2" id="KW-0472">Membrane</keyword>
<keyword evidence="4" id="KW-1185">Reference proteome</keyword>
<feature type="transmembrane region" description="Helical" evidence="2">
    <location>
        <begin position="61"/>
        <end position="78"/>
    </location>
</feature>
<dbReference type="AlphaFoldDB" id="A0A0R2DJC3"/>
<gene>
    <name evidence="3" type="ORF">FD13_GL000610</name>
</gene>
<feature type="compositionally biased region" description="Acidic residues" evidence="1">
    <location>
        <begin position="105"/>
        <end position="114"/>
    </location>
</feature>
<sequence length="276" mass="30909">MYFTSEIRRLHDTSRSGHFLWLILIPFFGTIIAIVMFVQPANDLGERFDTKKVIKPWQRKWWTWTILVVGALLMTAMMRPIAEYTNDIPLTQDSASRSATSDNASTDDNDDESDSSSSDSIELGDDSIDIADQQDFTSDYSEDWAKSTFAIDKVTLYKTDGVYTQGSGKDKSDFNGVVKVHMSIDAGRDISAYPTQATLSTDDGQQVDVDSLDSDDFDGDLNSGTKSDGNLYFLLPTLDKVSDLSSIRLKWDANYETDDYDDDNDFKSFDATINLS</sequence>
<dbReference type="InterPro" id="IPR008523">
    <property type="entry name" value="DUF805"/>
</dbReference>
<evidence type="ECO:0000313" key="3">
    <source>
        <dbReference type="EMBL" id="KRN01781.1"/>
    </source>
</evidence>
<proteinExistence type="predicted"/>
<keyword evidence="2" id="KW-0812">Transmembrane</keyword>
<feature type="transmembrane region" description="Helical" evidence="2">
    <location>
        <begin position="20"/>
        <end position="41"/>
    </location>
</feature>
<dbReference type="PATRIC" id="fig|1423803.3.peg.607"/>
<organism evidence="3 4">
    <name type="scientific">Levilactobacillus senmaizukei DSM 21775 = NBRC 103853</name>
    <dbReference type="NCBI Taxonomy" id="1423803"/>
    <lineage>
        <taxon>Bacteria</taxon>
        <taxon>Bacillati</taxon>
        <taxon>Bacillota</taxon>
        <taxon>Bacilli</taxon>
        <taxon>Lactobacillales</taxon>
        <taxon>Lactobacillaceae</taxon>
        <taxon>Levilactobacillus</taxon>
    </lineage>
</organism>
<evidence type="ECO:0000313" key="4">
    <source>
        <dbReference type="Proteomes" id="UP000051589"/>
    </source>
</evidence>
<keyword evidence="2" id="KW-1133">Transmembrane helix</keyword>
<evidence type="ECO:0000256" key="2">
    <source>
        <dbReference type="SAM" id="Phobius"/>
    </source>
</evidence>
<protein>
    <submittedName>
        <fullName evidence="3">Integral membrane protein</fullName>
    </submittedName>
</protein>